<evidence type="ECO:0000256" key="3">
    <source>
        <dbReference type="ARBA" id="ARBA00022927"/>
    </source>
</evidence>
<feature type="region of interest" description="Disordered" evidence="8">
    <location>
        <begin position="271"/>
        <end position="314"/>
    </location>
</feature>
<dbReference type="NCBIfam" id="TIGR00945">
    <property type="entry name" value="tatC"/>
    <property type="match status" value="1"/>
</dbReference>
<feature type="transmembrane region" description="Helical" evidence="7">
    <location>
        <begin position="238"/>
        <end position="258"/>
    </location>
</feature>
<dbReference type="AlphaFoldDB" id="A0A1G7HGC6"/>
<accession>A0A1G7HGC6</accession>
<keyword evidence="4 7" id="KW-1133">Transmembrane helix</keyword>
<dbReference type="GO" id="GO:0009977">
    <property type="term" value="F:proton motive force dependent protein transmembrane transporter activity"/>
    <property type="evidence" value="ECO:0007669"/>
    <property type="project" value="TreeGrafter"/>
</dbReference>
<dbReference type="GO" id="GO:0043953">
    <property type="term" value="P:protein transport by the Tat complex"/>
    <property type="evidence" value="ECO:0007669"/>
    <property type="project" value="UniProtKB-UniRule"/>
</dbReference>
<dbReference type="Proteomes" id="UP000198967">
    <property type="component" value="Unassembled WGS sequence"/>
</dbReference>
<sequence>MVKLPGRRKKNPDGTMTLVEHLYELRNRLGVSLIAIALTTIIGYIWFEVGFFGGPSLGGLLKEPYCSLPASSRAVFTADGSCTLLGTGPFDQFMLRLKVGAVAGVILACPIWFYQLWAFIVPGLYAKERKFARIFVATAAILFVAGAVLAYFVVAEGLGFLLTIGSEVQTTALTGESYFSFVIALLLIFGVSFEIPLLVVMLNQVGILSYERLRKSRRGIIFGLFVFAAVATPGQDPISMTALAGALTLLFELAIQIARVHDGRAAKKRAAEGWDDWDPDAPSPIDTTPSRIDDAPSPLPPPAPVTTRDMDDVT</sequence>
<dbReference type="InterPro" id="IPR019820">
    <property type="entry name" value="Sec-indep_translocase_CS"/>
</dbReference>
<dbReference type="HAMAP" id="MF_00902">
    <property type="entry name" value="TatC"/>
    <property type="match status" value="1"/>
</dbReference>
<feature type="transmembrane region" description="Helical" evidence="7">
    <location>
        <begin position="215"/>
        <end position="232"/>
    </location>
</feature>
<keyword evidence="7" id="KW-1003">Cell membrane</keyword>
<dbReference type="Pfam" id="PF00902">
    <property type="entry name" value="TatC"/>
    <property type="match status" value="1"/>
</dbReference>
<comment type="subunit">
    <text evidence="7">The Tat system comprises two distinct complexes: a TatABC complex, containing multiple copies of TatA, TatB and TatC subunits, and a separate TatA complex, containing only TatA subunits. Substrates initially bind to the TatABC complex, which probably triggers association of the separate TatA complex to form the active translocon.</text>
</comment>
<dbReference type="PANTHER" id="PTHR30371:SF0">
    <property type="entry name" value="SEC-INDEPENDENT PROTEIN TRANSLOCASE PROTEIN TATC, CHLOROPLASTIC-RELATED"/>
    <property type="match status" value="1"/>
</dbReference>
<keyword evidence="2 7" id="KW-0812">Transmembrane</keyword>
<dbReference type="EMBL" id="FNBE01000003">
    <property type="protein sequence ID" value="SDE99540.1"/>
    <property type="molecule type" value="Genomic_DNA"/>
</dbReference>
<comment type="function">
    <text evidence="7">Part of the twin-arginine translocation (Tat) system that transports large folded proteins containing a characteristic twin-arginine motif in their signal peptide across membranes. Together with TatB, TatC is part of a receptor directly interacting with Tat signal peptides.</text>
</comment>
<comment type="subcellular location">
    <subcellularLocation>
        <location evidence="7">Cell membrane</location>
        <topology evidence="7">Multi-pass membrane protein</topology>
    </subcellularLocation>
    <subcellularLocation>
        <location evidence="1">Membrane</location>
        <topology evidence="1">Multi-pass membrane protein</topology>
    </subcellularLocation>
</comment>
<dbReference type="PRINTS" id="PR01840">
    <property type="entry name" value="TATCFAMILY"/>
</dbReference>
<evidence type="ECO:0000313" key="9">
    <source>
        <dbReference type="EMBL" id="SDE99540.1"/>
    </source>
</evidence>
<dbReference type="PROSITE" id="PS01218">
    <property type="entry name" value="TATC"/>
    <property type="match status" value="1"/>
</dbReference>
<feature type="transmembrane region" description="Helical" evidence="7">
    <location>
        <begin position="99"/>
        <end position="119"/>
    </location>
</feature>
<evidence type="ECO:0000256" key="1">
    <source>
        <dbReference type="ARBA" id="ARBA00004141"/>
    </source>
</evidence>
<dbReference type="InterPro" id="IPR002033">
    <property type="entry name" value="TatC"/>
</dbReference>
<keyword evidence="6 7" id="KW-0472">Membrane</keyword>
<evidence type="ECO:0000256" key="2">
    <source>
        <dbReference type="ARBA" id="ARBA00022692"/>
    </source>
</evidence>
<evidence type="ECO:0000256" key="4">
    <source>
        <dbReference type="ARBA" id="ARBA00022989"/>
    </source>
</evidence>
<comment type="similarity">
    <text evidence="7">Belongs to the TatC family.</text>
</comment>
<dbReference type="PANTHER" id="PTHR30371">
    <property type="entry name" value="SEC-INDEPENDENT PROTEIN TRANSLOCASE PROTEIN TATC"/>
    <property type="match status" value="1"/>
</dbReference>
<dbReference type="GO" id="GO:0033281">
    <property type="term" value="C:TAT protein transport complex"/>
    <property type="evidence" value="ECO:0007669"/>
    <property type="project" value="UniProtKB-UniRule"/>
</dbReference>
<dbReference type="GO" id="GO:0065002">
    <property type="term" value="P:intracellular protein transmembrane transport"/>
    <property type="evidence" value="ECO:0007669"/>
    <property type="project" value="TreeGrafter"/>
</dbReference>
<keyword evidence="10" id="KW-1185">Reference proteome</keyword>
<reference evidence="9 10" key="1">
    <citation type="submission" date="2016-10" db="EMBL/GenBank/DDBJ databases">
        <authorList>
            <person name="de Groot N.N."/>
        </authorList>
    </citation>
    <scope>NUCLEOTIDE SEQUENCE [LARGE SCALE GENOMIC DNA]</scope>
    <source>
        <strain evidence="9 10">CGMCC 4.3143</strain>
    </source>
</reference>
<protein>
    <recommendedName>
        <fullName evidence="7">Sec-independent protein translocase protein TatC</fullName>
    </recommendedName>
</protein>
<dbReference type="STRING" id="366584.SAMN05216377_1038"/>
<name>A0A1G7HGC6_PSEOR</name>
<evidence type="ECO:0000313" key="10">
    <source>
        <dbReference type="Proteomes" id="UP000198967"/>
    </source>
</evidence>
<keyword evidence="3 7" id="KW-0653">Protein transport</keyword>
<feature type="transmembrane region" description="Helical" evidence="7">
    <location>
        <begin position="178"/>
        <end position="203"/>
    </location>
</feature>
<evidence type="ECO:0000256" key="6">
    <source>
        <dbReference type="ARBA" id="ARBA00023136"/>
    </source>
</evidence>
<evidence type="ECO:0000256" key="7">
    <source>
        <dbReference type="HAMAP-Rule" id="MF_00902"/>
    </source>
</evidence>
<keyword evidence="5 7" id="KW-0811">Translocation</keyword>
<evidence type="ECO:0000256" key="8">
    <source>
        <dbReference type="SAM" id="MobiDB-lite"/>
    </source>
</evidence>
<organism evidence="9 10">
    <name type="scientific">Pseudonocardia oroxyli</name>
    <dbReference type="NCBI Taxonomy" id="366584"/>
    <lineage>
        <taxon>Bacteria</taxon>
        <taxon>Bacillati</taxon>
        <taxon>Actinomycetota</taxon>
        <taxon>Actinomycetes</taxon>
        <taxon>Pseudonocardiales</taxon>
        <taxon>Pseudonocardiaceae</taxon>
        <taxon>Pseudonocardia</taxon>
    </lineage>
</organism>
<proteinExistence type="inferred from homology"/>
<feature type="transmembrane region" description="Helical" evidence="7">
    <location>
        <begin position="131"/>
        <end position="154"/>
    </location>
</feature>
<feature type="transmembrane region" description="Helical" evidence="7">
    <location>
        <begin position="29"/>
        <end position="47"/>
    </location>
</feature>
<evidence type="ECO:0000256" key="5">
    <source>
        <dbReference type="ARBA" id="ARBA00023010"/>
    </source>
</evidence>
<gene>
    <name evidence="7" type="primary">tatC</name>
    <name evidence="9" type="ORF">SAMN05216377_1038</name>
</gene>
<keyword evidence="7" id="KW-0813">Transport</keyword>